<evidence type="ECO:0000256" key="1">
    <source>
        <dbReference type="ARBA" id="ARBA00006484"/>
    </source>
</evidence>
<feature type="non-terminal residue" evidence="3">
    <location>
        <position position="234"/>
    </location>
</feature>
<dbReference type="Pfam" id="PF00106">
    <property type="entry name" value="adh_short"/>
    <property type="match status" value="1"/>
</dbReference>
<dbReference type="PANTHER" id="PTHR43008">
    <property type="entry name" value="BENZIL REDUCTASE"/>
    <property type="match status" value="1"/>
</dbReference>
<gene>
    <name evidence="3" type="ORF">FCULG_00012730</name>
</gene>
<dbReference type="OMA" id="KWAYDIN"/>
<evidence type="ECO:0000313" key="3">
    <source>
        <dbReference type="EMBL" id="PTD01239.1"/>
    </source>
</evidence>
<dbReference type="EMBL" id="PVEM01000031">
    <property type="protein sequence ID" value="PTD01239.1"/>
    <property type="molecule type" value="Genomic_DNA"/>
</dbReference>
<dbReference type="SUPFAM" id="SSF51735">
    <property type="entry name" value="NAD(P)-binding Rossmann-fold domains"/>
    <property type="match status" value="1"/>
</dbReference>
<reference evidence="3 4" key="1">
    <citation type="submission" date="2018-02" db="EMBL/GenBank/DDBJ databases">
        <title>Fusarium culmorum secondary metabolites in fungal-bacterial-plant interactions.</title>
        <authorList>
            <person name="Schmidt R."/>
        </authorList>
    </citation>
    <scope>NUCLEOTIDE SEQUENCE [LARGE SCALE GENOMIC DNA]</scope>
    <source>
        <strain evidence="3 4">PV</strain>
    </source>
</reference>
<proteinExistence type="inferred from homology"/>
<dbReference type="InterPro" id="IPR036291">
    <property type="entry name" value="NAD(P)-bd_dom_sf"/>
</dbReference>
<dbReference type="GO" id="GO:0016616">
    <property type="term" value="F:oxidoreductase activity, acting on the CH-OH group of donors, NAD or NADP as acceptor"/>
    <property type="evidence" value="ECO:0007669"/>
    <property type="project" value="UniProtKB-ARBA"/>
</dbReference>
<comment type="caution">
    <text evidence="3">The sequence shown here is derived from an EMBL/GenBank/DDBJ whole genome shotgun (WGS) entry which is preliminary data.</text>
</comment>
<dbReference type="OrthoDB" id="5079037at2759"/>
<evidence type="ECO:0000313" key="4">
    <source>
        <dbReference type="Proteomes" id="UP000241587"/>
    </source>
</evidence>
<comment type="similarity">
    <text evidence="1">Belongs to the short-chain dehydrogenases/reductases (SDR) family.</text>
</comment>
<sequence>QHSVSSSVSHIVAVDLDTEELRIVKTSYPDKLHLVKGDVSQESTNVEAVETAIRQGKRLTSLILNAATFKPLGPFPTLNLVNWKWAYDINFFSIIRMLQVAWPYLQEPSGDVMITSTRMSQKPCESWTPYASTKATLNFLCGCIPLEDSRIKCVVMTPGAVDTQMQTQMRQEDYISKDLLKFLETLKDEGKLLKPEEPATAFSVLVETGIPESLNGQTVYWEDIVGSGKFKNPD</sequence>
<dbReference type="GO" id="GO:0050664">
    <property type="term" value="F:oxidoreductase activity, acting on NAD(P)H, oxygen as acceptor"/>
    <property type="evidence" value="ECO:0007669"/>
    <property type="project" value="TreeGrafter"/>
</dbReference>
<dbReference type="Proteomes" id="UP000241587">
    <property type="component" value="Unassembled WGS sequence"/>
</dbReference>
<dbReference type="Gene3D" id="3.40.50.720">
    <property type="entry name" value="NAD(P)-binding Rossmann-like Domain"/>
    <property type="match status" value="1"/>
</dbReference>
<keyword evidence="2" id="KW-0560">Oxidoreductase</keyword>
<accession>A0A2T4GCJ5</accession>
<protein>
    <submittedName>
        <fullName evidence="3">Putative oxidoreductase</fullName>
    </submittedName>
</protein>
<dbReference type="AlphaFoldDB" id="A0A2T4GCJ5"/>
<feature type="non-terminal residue" evidence="3">
    <location>
        <position position="1"/>
    </location>
</feature>
<keyword evidence="4" id="KW-1185">Reference proteome</keyword>
<name>A0A2T4GCJ5_FUSCU</name>
<organism evidence="3 4">
    <name type="scientific">Fusarium culmorum</name>
    <dbReference type="NCBI Taxonomy" id="5516"/>
    <lineage>
        <taxon>Eukaryota</taxon>
        <taxon>Fungi</taxon>
        <taxon>Dikarya</taxon>
        <taxon>Ascomycota</taxon>
        <taxon>Pezizomycotina</taxon>
        <taxon>Sordariomycetes</taxon>
        <taxon>Hypocreomycetidae</taxon>
        <taxon>Hypocreales</taxon>
        <taxon>Nectriaceae</taxon>
        <taxon>Fusarium</taxon>
    </lineage>
</organism>
<dbReference type="InterPro" id="IPR002347">
    <property type="entry name" value="SDR_fam"/>
</dbReference>
<dbReference type="PANTHER" id="PTHR43008:SF8">
    <property type="entry name" value="BENZIL REDUCTASE ((S)-BENZOIN FORMING) IRC24"/>
    <property type="match status" value="1"/>
</dbReference>
<evidence type="ECO:0000256" key="2">
    <source>
        <dbReference type="ARBA" id="ARBA00023002"/>
    </source>
</evidence>